<evidence type="ECO:0000259" key="5">
    <source>
        <dbReference type="Pfam" id="PF02776"/>
    </source>
</evidence>
<feature type="domain" description="Thiamine pyrophosphate enzyme N-terminal TPP-binding" evidence="5">
    <location>
        <begin position="50"/>
        <end position="116"/>
    </location>
</feature>
<dbReference type="GeneTree" id="ENSGT00940000156802"/>
<evidence type="ECO:0000256" key="1">
    <source>
        <dbReference type="ARBA" id="ARBA00001964"/>
    </source>
</evidence>
<keyword evidence="7" id="KW-1185">Reference proteome</keyword>
<dbReference type="AlphaFoldDB" id="A0A3B4XQX9"/>
<dbReference type="PANTHER" id="PTHR43710:SF2">
    <property type="entry name" value="2-HYDROXYACYL-COA LYASE 1"/>
    <property type="match status" value="1"/>
</dbReference>
<comment type="cofactor">
    <cofactor evidence="1">
        <name>thiamine diphosphate</name>
        <dbReference type="ChEBI" id="CHEBI:58937"/>
    </cofactor>
</comment>
<reference evidence="6" key="1">
    <citation type="submission" date="2025-08" db="UniProtKB">
        <authorList>
            <consortium name="Ensembl"/>
        </authorList>
    </citation>
    <scope>IDENTIFICATION</scope>
</reference>
<evidence type="ECO:0000256" key="3">
    <source>
        <dbReference type="ARBA" id="ARBA00022842"/>
    </source>
</evidence>
<dbReference type="SUPFAM" id="SSF52518">
    <property type="entry name" value="Thiamin diphosphate-binding fold (THDP-binding)"/>
    <property type="match status" value="1"/>
</dbReference>
<dbReference type="InterPro" id="IPR029061">
    <property type="entry name" value="THDP-binding"/>
</dbReference>
<sequence length="133" mass="14143">SGHGCSGCRDQICGNAQRTSGKIFIILLHCCLPTVVIHRFYCIQIKSVTQQACYAASATGYLTGRPGACLVVSGPGLIHALGGMANANMNCWPVVVIGGSSDRNQETAGAFQEFPQVKHAFMWIFLPVDASLN</sequence>
<dbReference type="GO" id="GO:0030976">
    <property type="term" value="F:thiamine pyrophosphate binding"/>
    <property type="evidence" value="ECO:0007669"/>
    <property type="project" value="InterPro"/>
</dbReference>
<protein>
    <recommendedName>
        <fullName evidence="5">Thiamine pyrophosphate enzyme N-terminal TPP-binding domain-containing protein</fullName>
    </recommendedName>
</protein>
<evidence type="ECO:0000313" key="7">
    <source>
        <dbReference type="Proteomes" id="UP000261360"/>
    </source>
</evidence>
<keyword evidence="2" id="KW-0479">Metal-binding</keyword>
<keyword evidence="3" id="KW-0460">Magnesium</keyword>
<reference evidence="6" key="2">
    <citation type="submission" date="2025-09" db="UniProtKB">
        <authorList>
            <consortium name="Ensembl"/>
        </authorList>
    </citation>
    <scope>IDENTIFICATION</scope>
</reference>
<dbReference type="GO" id="GO:0001561">
    <property type="term" value="P:fatty acid alpha-oxidation"/>
    <property type="evidence" value="ECO:0007669"/>
    <property type="project" value="TreeGrafter"/>
</dbReference>
<dbReference type="InterPro" id="IPR012001">
    <property type="entry name" value="Thiamin_PyroP_enz_TPP-bd_dom"/>
</dbReference>
<dbReference type="STRING" id="1841481.ENSSLDP00000018402"/>
<dbReference type="Gene3D" id="3.40.50.970">
    <property type="match status" value="1"/>
</dbReference>
<dbReference type="Pfam" id="PF02776">
    <property type="entry name" value="TPP_enzyme_N"/>
    <property type="match status" value="1"/>
</dbReference>
<dbReference type="GO" id="GO:0046872">
    <property type="term" value="F:metal ion binding"/>
    <property type="evidence" value="ECO:0007669"/>
    <property type="project" value="UniProtKB-KW"/>
</dbReference>
<evidence type="ECO:0000256" key="4">
    <source>
        <dbReference type="ARBA" id="ARBA00023239"/>
    </source>
</evidence>
<keyword evidence="4" id="KW-0456">Lyase</keyword>
<proteinExistence type="predicted"/>
<name>A0A3B4XQX9_SERLL</name>
<accession>A0A3B4XQX9</accession>
<dbReference type="CDD" id="cd07035">
    <property type="entry name" value="TPP_PYR_POX_like"/>
    <property type="match status" value="1"/>
</dbReference>
<evidence type="ECO:0000256" key="2">
    <source>
        <dbReference type="ARBA" id="ARBA00022723"/>
    </source>
</evidence>
<dbReference type="Ensembl" id="ENSSLDT00000019031.1">
    <property type="protein sequence ID" value="ENSSLDP00000018402.1"/>
    <property type="gene ID" value="ENSSLDG00000014484.1"/>
</dbReference>
<dbReference type="InterPro" id="IPR045025">
    <property type="entry name" value="HACL1-like"/>
</dbReference>
<dbReference type="GO" id="GO:0016829">
    <property type="term" value="F:lyase activity"/>
    <property type="evidence" value="ECO:0007669"/>
    <property type="project" value="UniProtKB-KW"/>
</dbReference>
<evidence type="ECO:0000313" key="6">
    <source>
        <dbReference type="Ensembl" id="ENSSLDP00000018402.1"/>
    </source>
</evidence>
<dbReference type="Proteomes" id="UP000261360">
    <property type="component" value="Unplaced"/>
</dbReference>
<organism evidence="6 7">
    <name type="scientific">Seriola lalandi dorsalis</name>
    <dbReference type="NCBI Taxonomy" id="1841481"/>
    <lineage>
        <taxon>Eukaryota</taxon>
        <taxon>Metazoa</taxon>
        <taxon>Chordata</taxon>
        <taxon>Craniata</taxon>
        <taxon>Vertebrata</taxon>
        <taxon>Euteleostomi</taxon>
        <taxon>Actinopterygii</taxon>
        <taxon>Neopterygii</taxon>
        <taxon>Teleostei</taxon>
        <taxon>Neoteleostei</taxon>
        <taxon>Acanthomorphata</taxon>
        <taxon>Carangaria</taxon>
        <taxon>Carangiformes</taxon>
        <taxon>Carangidae</taxon>
        <taxon>Seriola</taxon>
    </lineage>
</organism>
<dbReference type="GO" id="GO:0005777">
    <property type="term" value="C:peroxisome"/>
    <property type="evidence" value="ECO:0007669"/>
    <property type="project" value="TreeGrafter"/>
</dbReference>
<dbReference type="PANTHER" id="PTHR43710">
    <property type="entry name" value="2-HYDROXYACYL-COA LYASE"/>
    <property type="match status" value="1"/>
</dbReference>